<protein>
    <recommendedName>
        <fullName evidence="1">MAE-28990/MAE-18760-like HEPN domain-containing protein</fullName>
    </recommendedName>
</protein>
<organism evidence="2 3">
    <name type="scientific">Vibrio coralliirubri</name>
    <dbReference type="NCBI Taxonomy" id="1516159"/>
    <lineage>
        <taxon>Bacteria</taxon>
        <taxon>Pseudomonadati</taxon>
        <taxon>Pseudomonadota</taxon>
        <taxon>Gammaproteobacteria</taxon>
        <taxon>Vibrionales</taxon>
        <taxon>Vibrionaceae</taxon>
        <taxon>Vibrio</taxon>
    </lineage>
</organism>
<name>A0AA86XAW2_9VIBR</name>
<evidence type="ECO:0000313" key="2">
    <source>
        <dbReference type="EMBL" id="CDT74016.1"/>
    </source>
</evidence>
<keyword evidence="3" id="KW-1185">Reference proteome</keyword>
<proteinExistence type="predicted"/>
<dbReference type="EMBL" id="CCKJ01000036">
    <property type="protein sequence ID" value="CDT74016.1"/>
    <property type="molecule type" value="Genomic_DNA"/>
</dbReference>
<comment type="caution">
    <text evidence="2">The sequence shown here is derived from an EMBL/GenBank/DDBJ whole genome shotgun (WGS) entry which is preliminary data.</text>
</comment>
<gene>
    <name evidence="2" type="ORF">VCR31J2_1300096</name>
</gene>
<reference evidence="2 3" key="1">
    <citation type="submission" date="2014-06" db="EMBL/GenBank/DDBJ databases">
        <authorList>
            <person name="Le Roux F."/>
        </authorList>
    </citation>
    <scope>NUCLEOTIDE SEQUENCE [LARGE SCALE GENOMIC DNA]</scope>
    <source>
        <strain evidence="2 3">J2-31</strain>
    </source>
</reference>
<dbReference type="Pfam" id="PF18737">
    <property type="entry name" value="HEPN_MAE_28990"/>
    <property type="match status" value="1"/>
</dbReference>
<feature type="domain" description="MAE-28990/MAE-18760-like HEPN" evidence="1">
    <location>
        <begin position="8"/>
        <end position="221"/>
    </location>
</feature>
<dbReference type="Proteomes" id="UP000041625">
    <property type="component" value="Unassembled WGS sequence"/>
</dbReference>
<dbReference type="RefSeq" id="WP_050650770.1">
    <property type="nucleotide sequence ID" value="NZ_LK933978.1"/>
</dbReference>
<evidence type="ECO:0000313" key="3">
    <source>
        <dbReference type="Proteomes" id="UP000041625"/>
    </source>
</evidence>
<dbReference type="AlphaFoldDB" id="A0AA86XAW2"/>
<evidence type="ECO:0000259" key="1">
    <source>
        <dbReference type="Pfam" id="PF18737"/>
    </source>
</evidence>
<sequence>MNKLDELTEKLEADLSWRKKEVSNLVLLVNADNEHIIIKASILLIYSHWEGYVKNACKLYLSYVSNKKINLNDLSLNFEAIQLKGQIQSVQDSCETLTMANEILLLESIYSVKPKIFQLASSVNDDKDKSVINTKDNLKMKVFSSFLKIVGINERPCITSRKKYIDAKLLNNRNKIAHGNKVDGDEEDFDIDTDELKLIKDFVFTIMETLKDDLVYYSENELFLDRHRKKALAYNELSNTKLQDIFKKELGILDA</sequence>
<accession>A0AA86XAW2</accession>
<dbReference type="InterPro" id="IPR040788">
    <property type="entry name" value="HEPN_MAE_28990"/>
</dbReference>